<evidence type="ECO:0000256" key="2">
    <source>
        <dbReference type="SAM" id="SignalP"/>
    </source>
</evidence>
<dbReference type="EMBL" id="KZ678133">
    <property type="protein sequence ID" value="PSN69494.1"/>
    <property type="molecule type" value="Genomic_DNA"/>
</dbReference>
<name>A0A2T2NVR8_CORCC</name>
<keyword evidence="2" id="KW-0732">Signal</keyword>
<evidence type="ECO:0000313" key="3">
    <source>
        <dbReference type="EMBL" id="PSN69494.1"/>
    </source>
</evidence>
<feature type="chain" id="PRO_5015785082" description="Secreted protein" evidence="2">
    <location>
        <begin position="24"/>
        <end position="114"/>
    </location>
</feature>
<accession>A0A2T2NVR8</accession>
<reference evidence="3 4" key="1">
    <citation type="journal article" date="2018" name="Front. Microbiol.">
        <title>Genome-Wide Analysis of Corynespora cassiicola Leaf Fall Disease Putative Effectors.</title>
        <authorList>
            <person name="Lopez D."/>
            <person name="Ribeiro S."/>
            <person name="Label P."/>
            <person name="Fumanal B."/>
            <person name="Venisse J.S."/>
            <person name="Kohler A."/>
            <person name="de Oliveira R.R."/>
            <person name="Labutti K."/>
            <person name="Lipzen A."/>
            <person name="Lail K."/>
            <person name="Bauer D."/>
            <person name="Ohm R.A."/>
            <person name="Barry K.W."/>
            <person name="Spatafora J."/>
            <person name="Grigoriev I.V."/>
            <person name="Martin F.M."/>
            <person name="Pujade-Renaud V."/>
        </authorList>
    </citation>
    <scope>NUCLEOTIDE SEQUENCE [LARGE SCALE GENOMIC DNA]</scope>
    <source>
        <strain evidence="3 4">Philippines</strain>
    </source>
</reference>
<gene>
    <name evidence="3" type="ORF">BS50DRAFT_586786</name>
</gene>
<proteinExistence type="predicted"/>
<evidence type="ECO:0000256" key="1">
    <source>
        <dbReference type="SAM" id="MobiDB-lite"/>
    </source>
</evidence>
<feature type="region of interest" description="Disordered" evidence="1">
    <location>
        <begin position="74"/>
        <end position="114"/>
    </location>
</feature>
<organism evidence="3 4">
    <name type="scientific">Corynespora cassiicola Philippines</name>
    <dbReference type="NCBI Taxonomy" id="1448308"/>
    <lineage>
        <taxon>Eukaryota</taxon>
        <taxon>Fungi</taxon>
        <taxon>Dikarya</taxon>
        <taxon>Ascomycota</taxon>
        <taxon>Pezizomycotina</taxon>
        <taxon>Dothideomycetes</taxon>
        <taxon>Pleosporomycetidae</taxon>
        <taxon>Pleosporales</taxon>
        <taxon>Corynesporascaceae</taxon>
        <taxon>Corynespora</taxon>
    </lineage>
</organism>
<feature type="compositionally biased region" description="Low complexity" evidence="1">
    <location>
        <begin position="74"/>
        <end position="92"/>
    </location>
</feature>
<sequence>MVPGLSLASRVSLLALLSMRASPLAMRISHAPQSPRPPARHPYSGSKASISASFRTNSALFLGQFACVDLLESLTSGSSGTSPSTSVIGSTSIEESEEKVSDRMAWSGTLAASR</sequence>
<feature type="signal peptide" evidence="2">
    <location>
        <begin position="1"/>
        <end position="23"/>
    </location>
</feature>
<evidence type="ECO:0000313" key="4">
    <source>
        <dbReference type="Proteomes" id="UP000240883"/>
    </source>
</evidence>
<evidence type="ECO:0008006" key="5">
    <source>
        <dbReference type="Google" id="ProtNLM"/>
    </source>
</evidence>
<keyword evidence="4" id="KW-1185">Reference proteome</keyword>
<protein>
    <recommendedName>
        <fullName evidence="5">Secreted protein</fullName>
    </recommendedName>
</protein>
<dbReference type="AlphaFoldDB" id="A0A2T2NVR8"/>
<feature type="region of interest" description="Disordered" evidence="1">
    <location>
        <begin position="28"/>
        <end position="47"/>
    </location>
</feature>
<dbReference type="Proteomes" id="UP000240883">
    <property type="component" value="Unassembled WGS sequence"/>
</dbReference>